<keyword evidence="3" id="KW-0975">Bacterial flagellum</keyword>
<comment type="subcellular location">
    <subcellularLocation>
        <location evidence="1">Bacterial flagellum</location>
    </subcellularLocation>
</comment>
<organism evidence="5 6">
    <name type="scientific">Paracraurococcus ruber</name>
    <dbReference type="NCBI Taxonomy" id="77675"/>
    <lineage>
        <taxon>Bacteria</taxon>
        <taxon>Pseudomonadati</taxon>
        <taxon>Pseudomonadota</taxon>
        <taxon>Alphaproteobacteria</taxon>
        <taxon>Acetobacterales</taxon>
        <taxon>Roseomonadaceae</taxon>
        <taxon>Paracraurococcus</taxon>
    </lineage>
</organism>
<dbReference type="Pfam" id="PF00700">
    <property type="entry name" value="Flagellin_C"/>
    <property type="match status" value="1"/>
</dbReference>
<dbReference type="InterPro" id="IPR046358">
    <property type="entry name" value="Flagellin_C"/>
</dbReference>
<dbReference type="PANTHER" id="PTHR42792:SF2">
    <property type="entry name" value="FLAGELLIN"/>
    <property type="match status" value="1"/>
</dbReference>
<evidence type="ECO:0000313" key="6">
    <source>
        <dbReference type="Proteomes" id="UP000697995"/>
    </source>
</evidence>
<feature type="domain" description="Flagellin C-terminal" evidence="4">
    <location>
        <begin position="299"/>
        <end position="383"/>
    </location>
</feature>
<keyword evidence="6" id="KW-1185">Reference proteome</keyword>
<dbReference type="Gene3D" id="1.20.1330.10">
    <property type="entry name" value="f41 fragment of flagellin, N-terminal domain"/>
    <property type="match status" value="1"/>
</dbReference>
<sequence length="384" mass="38204">MARLDALARDAGFDGVNLLAGQSRPGQQTQAVVLQGRDGGTLIVGGAGIAALNASAAGLGLDAFDAAGQGVTLDFGTPPAGYFAGTTRRITLRSDNAGSGVAGNPGREWRFDLRPGAGGAPQDEVTAEADGNPTEVVTIVAVGLPADATAADALRALAAALAASGFTTRLDAEGGRLRIAGNNLTQAGGVDLSGLDPWTAGYDYLGSAQASGAAAAGATTLPLTFLPADLAGSPVGSEISGAAFARNTQITGVNAQAGTVTIDRPLTAALAAGTVVGVENRQIGTPEASGWTGPEAALAVVEAASRKLGTMAATLGAAMNRIEARQAMLRRGADALLAGAGYLADADIPKVRAAYLAAQVRQQLATQSLGIANRAPQLLLRLFA</sequence>
<evidence type="ECO:0000256" key="2">
    <source>
        <dbReference type="ARBA" id="ARBA00005709"/>
    </source>
</evidence>
<dbReference type="RefSeq" id="WP_200305253.1">
    <property type="nucleotide sequence ID" value="NZ_NRSG01000011.1"/>
</dbReference>
<dbReference type="InterPro" id="IPR001492">
    <property type="entry name" value="Flagellin"/>
</dbReference>
<dbReference type="PANTHER" id="PTHR42792">
    <property type="entry name" value="FLAGELLIN"/>
    <property type="match status" value="1"/>
</dbReference>
<dbReference type="Proteomes" id="UP000697995">
    <property type="component" value="Unassembled WGS sequence"/>
</dbReference>
<dbReference type="SUPFAM" id="SSF64518">
    <property type="entry name" value="Phase 1 flagellin"/>
    <property type="match status" value="1"/>
</dbReference>
<comment type="caution">
    <text evidence="5">The sequence shown here is derived from an EMBL/GenBank/DDBJ whole genome shotgun (WGS) entry which is preliminary data.</text>
</comment>
<reference evidence="5 6" key="1">
    <citation type="journal article" date="2020" name="Microorganisms">
        <title>Osmotic Adaptation and Compatible Solute Biosynthesis of Phototrophic Bacteria as Revealed from Genome Analyses.</title>
        <authorList>
            <person name="Imhoff J.F."/>
            <person name="Rahn T."/>
            <person name="Kunzel S."/>
            <person name="Keller A."/>
            <person name="Neulinger S.C."/>
        </authorList>
    </citation>
    <scope>NUCLEOTIDE SEQUENCE [LARGE SCALE GENOMIC DNA]</scope>
    <source>
        <strain evidence="5 6">DSM 15382</strain>
    </source>
</reference>
<proteinExistence type="inferred from homology"/>
<accession>A0ABS1CTM3</accession>
<gene>
    <name evidence="5" type="ORF">CKO45_02935</name>
</gene>
<evidence type="ECO:0000259" key="4">
    <source>
        <dbReference type="Pfam" id="PF00700"/>
    </source>
</evidence>
<name>A0ABS1CTM3_9PROT</name>
<protein>
    <recommendedName>
        <fullName evidence="4">Flagellin C-terminal domain-containing protein</fullName>
    </recommendedName>
</protein>
<dbReference type="EMBL" id="NRSG01000011">
    <property type="protein sequence ID" value="MBK1657184.1"/>
    <property type="molecule type" value="Genomic_DNA"/>
</dbReference>
<evidence type="ECO:0000313" key="5">
    <source>
        <dbReference type="EMBL" id="MBK1657184.1"/>
    </source>
</evidence>
<evidence type="ECO:0000256" key="1">
    <source>
        <dbReference type="ARBA" id="ARBA00004365"/>
    </source>
</evidence>
<evidence type="ECO:0000256" key="3">
    <source>
        <dbReference type="ARBA" id="ARBA00023143"/>
    </source>
</evidence>
<comment type="similarity">
    <text evidence="2">Belongs to the bacterial flagellin family.</text>
</comment>